<evidence type="ECO:0000313" key="2">
    <source>
        <dbReference type="Proteomes" id="UP000661280"/>
    </source>
</evidence>
<gene>
    <name evidence="1" type="ORF">AKAW2_21609S</name>
</gene>
<dbReference type="GeneID" id="64957994"/>
<name>A0A7R7W609_ASPKA</name>
<accession>A0A7R7W609</accession>
<proteinExistence type="predicted"/>
<dbReference type="RefSeq" id="XP_041540435.1">
    <property type="nucleotide sequence ID" value="XM_041686452.1"/>
</dbReference>
<keyword evidence="2" id="KW-1185">Reference proteome</keyword>
<dbReference type="OrthoDB" id="2549237at2759"/>
<sequence length="1647" mass="187787">MAVDPSVFTPWFGPQQAANYFRSLISDEISQTQVLDINRYLLRCVHDGGITPKIFAVWLFLAHPKFPCILEAALRDEASRGVRKTGINVLKCALKTDRWWKNGWEAVGGTAGLQDIFEKISIQEARSLARAIGSCSNTTDPLLRQAIDELLHRLLPGFFKSSSTQSSGESQQLLKLEDVISLCNLSSDATLMKVFSTPLPDDVTGSLMRQLLNSRMSLLRDIAVGEFPVHPPLRKRLLDQHLAALLTSVIPYESRFGQDRQTGFPAIDFTLDLLAGEFDVSEKSRVVSWHARIRCIDMTLTISRRRRVPFDAIFALLQRVIPDLGHLERTLTHWVPLIHSLIELWVIAAFPDAHLQSISDAPVARYRERLHPSRPQTSHRDSLEAMLRTAFCTLSSNQFQHCLRTLLPKTVPEARLPLLKILCKNLQHLKIDLEKPTPSVKEHKLAPWSWSFLMSLPSRDARWLLERAKLLSPNHSLVNPFVFEWPASAGNSSYFRDALIRVHFDAMDREAADSVNSVARECEPFFPARQRVLLMLVPCPVIEDVKLKAVKARDPEDRLQWAKLTITIAKRSRDIRLVQDVIYWTSRFVRDPSVRPELARRIYREDVASVLSCVMSPTAEDLAAKVSIADEVVSHLLEQALLTAQEPWYRINQDRGFGQLLKLVVSSRIHAVKRLCFRGLGSEQNVVDTLFKGIVPILLRYETVGSTEGYESLGWGQLSGPLSELHCPPNPPVSILKLLDSLAQHRDHLWVKQRGLRIPQAETLPEGLPRGLPLQYLLPSQEWTIAVMKSEGPSAFVSQRVMEVVLSNPGLLLQKVKEDGRKQYLVDSLRFAIEAYLGHLPVADRGKRLLEIWSHYSEKIPSSAGHLGDIKEYMCSLLRFTSLRKLERIIDPPQSPSLDIFKNMSRDSISIEWEPRSTNVQQNAQNRWEGSLLQVRFLAAKEDWPLERMLATPNLGTWSPVREKPKTLKIWWPKYSPRTLPCQYRESLIASALLFLNSLAQNTDRILSKPFPENTDILRYPPVHLDYDFLSSIDDQKKAATAAIDLLNCLVKIVPSTLLYHLSLSFLEALHVLESVSPNYALVQRLAFKSMALVRRSDRPDLAAKLGMKALQLFPEASSWHRMALPSSLTKVLSRANADRVMQDFTTYVFKALEEQNQRTSQRTGTAQAEKRIIKITTVKMLATMLAESRSGASPLSAIEALKNLFHASNHIDVRVAVCTAILEIVGEYDDCEQAYEAFTSLAPYAAVPSETSACESWLQSENAELPRVDWQRPLFDLFINKAYGMLPPRYHEHYTYKALLPLLDELTRQHNRWMRQFLAPLDLTPEERSVTDFGPFEPDMIQRILERWYEYLPREFLVRYRAWIISYLDCMRLRNVDDKMTGKDASWKTSDSYSHWTRWFGAHAGIKSFHTLLGKIDAKEITKVPNGITREDLADVIMACAETFLRNPFKLVSYQVDVSLDRIMNLLSSLGITDTKRRTHVLPIAERIVAFAQGLRTVEWSYDPHRSPPVLPSSFQLHTMLLPFPQFYKTDPFRYIRFVSSTLDLVQECVCFDTYKADSAALHEAMNHVTKEDARQCALEFGQRYDSSATTLVQYVRVDLAHVLALKCSMHRDEKDLRGRAMMLLWRNSPNESIRSIGWSIFPKAL</sequence>
<reference evidence="1" key="1">
    <citation type="submission" date="2021-01" db="EMBL/GenBank/DDBJ databases">
        <authorList>
            <consortium name="Aspergillus luchuensis mut. kawachii IFO 4304 genome sequencing consortium"/>
            <person name="Kazuki M."/>
            <person name="Futagami T."/>
        </authorList>
    </citation>
    <scope>NUCLEOTIDE SEQUENCE</scope>
    <source>
        <strain evidence="1">IFO 4308</strain>
    </source>
</reference>
<dbReference type="SUPFAM" id="SSF48371">
    <property type="entry name" value="ARM repeat"/>
    <property type="match status" value="1"/>
</dbReference>
<evidence type="ECO:0000313" key="1">
    <source>
        <dbReference type="EMBL" id="BCR96669.1"/>
    </source>
</evidence>
<dbReference type="KEGG" id="aluc:AKAW2_21609S"/>
<dbReference type="Proteomes" id="UP000661280">
    <property type="component" value="Chromosome 2"/>
</dbReference>
<dbReference type="EMBL" id="AP024426">
    <property type="protein sequence ID" value="BCR96669.1"/>
    <property type="molecule type" value="Genomic_DNA"/>
</dbReference>
<protein>
    <submittedName>
        <fullName evidence="1">Uncharacterized protein</fullName>
    </submittedName>
</protein>
<organism evidence="1 2">
    <name type="scientific">Aspergillus kawachii</name>
    <name type="common">White koji mold</name>
    <name type="synonym">Aspergillus awamori var. kawachi</name>
    <dbReference type="NCBI Taxonomy" id="1069201"/>
    <lineage>
        <taxon>Eukaryota</taxon>
        <taxon>Fungi</taxon>
        <taxon>Dikarya</taxon>
        <taxon>Ascomycota</taxon>
        <taxon>Pezizomycotina</taxon>
        <taxon>Eurotiomycetes</taxon>
        <taxon>Eurotiomycetidae</taxon>
        <taxon>Eurotiales</taxon>
        <taxon>Aspergillaceae</taxon>
        <taxon>Aspergillus</taxon>
        <taxon>Aspergillus subgen. Circumdati</taxon>
    </lineage>
</organism>
<reference evidence="1" key="2">
    <citation type="submission" date="2021-02" db="EMBL/GenBank/DDBJ databases">
        <title>Aspergillus luchuensis mut. kawachii IFO 4304 genome sequence.</title>
        <authorList>
            <person name="Mori K."/>
            <person name="Kadooka C."/>
            <person name="Goto M."/>
            <person name="Futagami T."/>
        </authorList>
    </citation>
    <scope>NUCLEOTIDE SEQUENCE</scope>
    <source>
        <strain evidence="1">IFO 4308</strain>
    </source>
</reference>
<dbReference type="InterPro" id="IPR016024">
    <property type="entry name" value="ARM-type_fold"/>
</dbReference>